<dbReference type="InterPro" id="IPR013149">
    <property type="entry name" value="ADH-like_C"/>
</dbReference>
<dbReference type="CDD" id="cd05285">
    <property type="entry name" value="sorbitol_DH"/>
    <property type="match status" value="1"/>
</dbReference>
<dbReference type="InterPro" id="IPR020843">
    <property type="entry name" value="ER"/>
</dbReference>
<evidence type="ECO:0000256" key="3">
    <source>
        <dbReference type="ARBA" id="ARBA00022723"/>
    </source>
</evidence>
<protein>
    <submittedName>
        <fullName evidence="8">NAD(P)-dependent alcohol dehydrogenase</fullName>
    </submittedName>
</protein>
<dbReference type="PANTHER" id="PTHR43161:SF9">
    <property type="entry name" value="SORBITOL DEHYDROGENASE"/>
    <property type="match status" value="1"/>
</dbReference>
<dbReference type="EMBL" id="JANFNH010000001">
    <property type="protein sequence ID" value="MCQ4040553.1"/>
    <property type="molecule type" value="Genomic_DNA"/>
</dbReference>
<gene>
    <name evidence="8" type="ORF">NON19_00595</name>
</gene>
<dbReference type="PANTHER" id="PTHR43161">
    <property type="entry name" value="SORBITOL DEHYDROGENASE"/>
    <property type="match status" value="1"/>
</dbReference>
<evidence type="ECO:0000256" key="1">
    <source>
        <dbReference type="ARBA" id="ARBA00001947"/>
    </source>
</evidence>
<comment type="similarity">
    <text evidence="2 6">Belongs to the zinc-containing alcohol dehydrogenase family.</text>
</comment>
<comment type="caution">
    <text evidence="8">The sequence shown here is derived from an EMBL/GenBank/DDBJ whole genome shotgun (WGS) entry which is preliminary data.</text>
</comment>
<name>A0ABT1P5A2_9ACTN</name>
<dbReference type="SUPFAM" id="SSF51735">
    <property type="entry name" value="NAD(P)-binding Rossmann-fold domains"/>
    <property type="match status" value="1"/>
</dbReference>
<dbReference type="InterPro" id="IPR045306">
    <property type="entry name" value="SDH-like"/>
</dbReference>
<accession>A0ABT1P5A2</accession>
<evidence type="ECO:0000256" key="2">
    <source>
        <dbReference type="ARBA" id="ARBA00008072"/>
    </source>
</evidence>
<evidence type="ECO:0000256" key="5">
    <source>
        <dbReference type="ARBA" id="ARBA00023002"/>
    </source>
</evidence>
<evidence type="ECO:0000256" key="4">
    <source>
        <dbReference type="ARBA" id="ARBA00022833"/>
    </source>
</evidence>
<keyword evidence="9" id="KW-1185">Reference proteome</keyword>
<dbReference type="InterPro" id="IPR013154">
    <property type="entry name" value="ADH-like_N"/>
</dbReference>
<keyword evidence="4 6" id="KW-0862">Zinc</keyword>
<dbReference type="SUPFAM" id="SSF50129">
    <property type="entry name" value="GroES-like"/>
    <property type="match status" value="1"/>
</dbReference>
<dbReference type="InterPro" id="IPR011032">
    <property type="entry name" value="GroES-like_sf"/>
</dbReference>
<dbReference type="InterPro" id="IPR036291">
    <property type="entry name" value="NAD(P)-bd_dom_sf"/>
</dbReference>
<dbReference type="Pfam" id="PF08240">
    <property type="entry name" value="ADH_N"/>
    <property type="match status" value="1"/>
</dbReference>
<dbReference type="Gene3D" id="3.90.180.10">
    <property type="entry name" value="Medium-chain alcohol dehydrogenases, catalytic domain"/>
    <property type="match status" value="1"/>
</dbReference>
<dbReference type="RefSeq" id="WP_255924503.1">
    <property type="nucleotide sequence ID" value="NZ_JANFNH010000001.1"/>
</dbReference>
<proteinExistence type="inferred from homology"/>
<keyword evidence="3 6" id="KW-0479">Metal-binding</keyword>
<sequence>MDNRAAVLHGPHDLRVEDRPLPVPGPNEVLVEVRAVGVCGSDIHYYEHGRIGDFVVSEPLVLGHEAMGVVVGSGERAGRHLPGTRVALEPGVPCGRCAECRGGRYNLCADVAFFATPPVDGAFARYVTIDEDFAHPLPDQVSDEAGALLEPLSVGLWATRKADVRPGDRVLVTGAGPVGLLAAQAARIAGAAEVVITDINPDRLRAAEELGAGTALDTGERPLDPGLGADVLLECSGAPAAVAAGIAALRPAGTAVLVGMGPHSDARLPVQLIQNREITLTGTFRYANTYPQAVALAAAGRVELDALANRRFPLDRTEQALLASRTDASVVKAVVMPGE</sequence>
<dbReference type="InterPro" id="IPR002328">
    <property type="entry name" value="ADH_Zn_CS"/>
</dbReference>
<reference evidence="8 9" key="1">
    <citation type="submission" date="2022-06" db="EMBL/GenBank/DDBJ databases">
        <title>Draft genome sequence of type strain Streptomyces rubrisoli DSM 42083.</title>
        <authorList>
            <person name="Duangmal K."/>
            <person name="Klaysubun C."/>
        </authorList>
    </citation>
    <scope>NUCLEOTIDE SEQUENCE [LARGE SCALE GENOMIC DNA]</scope>
    <source>
        <strain evidence="8 9">DSM 42083</strain>
    </source>
</reference>
<evidence type="ECO:0000313" key="8">
    <source>
        <dbReference type="EMBL" id="MCQ4040553.1"/>
    </source>
</evidence>
<dbReference type="PROSITE" id="PS00059">
    <property type="entry name" value="ADH_ZINC"/>
    <property type="match status" value="1"/>
</dbReference>
<organism evidence="8 9">
    <name type="scientific">Streptantibioticus rubrisoli</name>
    <dbReference type="NCBI Taxonomy" id="1387313"/>
    <lineage>
        <taxon>Bacteria</taxon>
        <taxon>Bacillati</taxon>
        <taxon>Actinomycetota</taxon>
        <taxon>Actinomycetes</taxon>
        <taxon>Kitasatosporales</taxon>
        <taxon>Streptomycetaceae</taxon>
        <taxon>Streptantibioticus</taxon>
    </lineage>
</organism>
<dbReference type="PRINTS" id="PR00419">
    <property type="entry name" value="ADXRDTASE"/>
</dbReference>
<keyword evidence="5" id="KW-0560">Oxidoreductase</keyword>
<dbReference type="Gene3D" id="3.40.50.720">
    <property type="entry name" value="NAD(P)-binding Rossmann-like Domain"/>
    <property type="match status" value="1"/>
</dbReference>
<feature type="domain" description="Enoyl reductase (ER)" evidence="7">
    <location>
        <begin position="10"/>
        <end position="335"/>
    </location>
</feature>
<evidence type="ECO:0000256" key="6">
    <source>
        <dbReference type="RuleBase" id="RU361277"/>
    </source>
</evidence>
<evidence type="ECO:0000259" key="7">
    <source>
        <dbReference type="SMART" id="SM00829"/>
    </source>
</evidence>
<dbReference type="SMART" id="SM00829">
    <property type="entry name" value="PKS_ER"/>
    <property type="match status" value="1"/>
</dbReference>
<evidence type="ECO:0000313" key="9">
    <source>
        <dbReference type="Proteomes" id="UP001206206"/>
    </source>
</evidence>
<dbReference type="Pfam" id="PF00107">
    <property type="entry name" value="ADH_zinc_N"/>
    <property type="match status" value="1"/>
</dbReference>
<comment type="cofactor">
    <cofactor evidence="1 6">
        <name>Zn(2+)</name>
        <dbReference type="ChEBI" id="CHEBI:29105"/>
    </cofactor>
</comment>
<dbReference type="Proteomes" id="UP001206206">
    <property type="component" value="Unassembled WGS sequence"/>
</dbReference>